<name>D2XAZ4_GBMV</name>
<protein>
    <submittedName>
        <fullName evidence="1">MORN repeat-containing protein</fullName>
    </submittedName>
</protein>
<sequence length="171" mass="19749">MDKFLRKREVVPFVISGNNEPEKGPWLKFFATKHRSFWRLPGGEKHGPEEIYRENGSIKVSRTWKYGKLHGEELVYDVAGEMNAKTTWKEGKKDGERYISGLTFGTEQFWKDDVLVYALSRGVGGETLCKNLWGVEYIFCNGELHKIFDRRTGVLWVFGGDGSVKKYCELQ</sequence>
<gene>
    <name evidence="1" type="ORF">MAR_ORF355</name>
</gene>
<organism evidence="1 2">
    <name type="scientific">Marseillevirus marseillevirus</name>
    <name type="common">GBM</name>
    <dbReference type="NCBI Taxonomy" id="694581"/>
    <lineage>
        <taxon>Viruses</taxon>
        <taxon>Varidnaviria</taxon>
        <taxon>Bamfordvirae</taxon>
        <taxon>Nucleocytoviricota</taxon>
        <taxon>Megaviricetes</taxon>
        <taxon>Pimascovirales</taxon>
        <taxon>Pimascovirales incertae sedis</taxon>
        <taxon>Marseilleviridae</taxon>
        <taxon>Marseillevirus</taxon>
        <taxon>Marseillevirus massiliense</taxon>
    </lineage>
</organism>
<dbReference type="KEGG" id="vg:8746592"/>
<dbReference type="GeneID" id="8746592"/>
<accession>D2XAZ4</accession>
<dbReference type="EMBL" id="GU071086">
    <property type="protein sequence ID" value="ADB04121.1"/>
    <property type="molecule type" value="Genomic_DNA"/>
</dbReference>
<keyword evidence="2" id="KW-1185">Reference proteome</keyword>
<dbReference type="OrthoDB" id="33462at10239"/>
<organismHost>
    <name type="scientific">Acanthamoeba</name>
    <dbReference type="NCBI Taxonomy" id="5754"/>
</organismHost>
<dbReference type="Proteomes" id="UP000029780">
    <property type="component" value="Segment"/>
</dbReference>
<dbReference type="Gene3D" id="2.20.110.10">
    <property type="entry name" value="Histone H3 K4-specific methyltransferase SET7/9 N-terminal domain"/>
    <property type="match status" value="1"/>
</dbReference>
<dbReference type="SUPFAM" id="SSF82185">
    <property type="entry name" value="Histone H3 K4-specific methyltransferase SET7/9 N-terminal domain"/>
    <property type="match status" value="1"/>
</dbReference>
<dbReference type="RefSeq" id="YP_003407083.1">
    <property type="nucleotide sequence ID" value="NC_013756.1"/>
</dbReference>
<evidence type="ECO:0000313" key="2">
    <source>
        <dbReference type="Proteomes" id="UP000029780"/>
    </source>
</evidence>
<proteinExistence type="predicted"/>
<evidence type="ECO:0000313" key="1">
    <source>
        <dbReference type="EMBL" id="ADB04121.1"/>
    </source>
</evidence>
<reference evidence="1 2" key="1">
    <citation type="journal article" date="2009" name="Proc. Natl. Acad. Sci. U.S.A.">
        <title>Giant Marseillevirus highlights the role of amoebae as a melting pot in emergence of chimeric microorganisms.</title>
        <authorList>
            <person name="Boyer M."/>
            <person name="Yutin N."/>
            <person name="Pagnier I."/>
            <person name="Barrassi L."/>
            <person name="Fournous G."/>
            <person name="Espinosa L."/>
            <person name="Robert C."/>
            <person name="Azza S."/>
            <person name="Sun S."/>
            <person name="Rossmann M.G."/>
            <person name="Suzan-Monti M."/>
            <person name="La Scola B."/>
            <person name="Koonin E.V."/>
            <person name="Raoult D."/>
        </authorList>
    </citation>
    <scope>NUCLEOTIDE SEQUENCE [LARGE SCALE GENOMIC DNA]</scope>
    <source>
        <strain evidence="1 2">T19</strain>
    </source>
</reference>